<comment type="caution">
    <text evidence="7">The sequence shown here is derived from an EMBL/GenBank/DDBJ whole genome shotgun (WGS) entry which is preliminary data.</text>
</comment>
<dbReference type="InterPro" id="IPR058627">
    <property type="entry name" value="MdtA-like_C"/>
</dbReference>
<dbReference type="InterPro" id="IPR058624">
    <property type="entry name" value="MdtA-like_HH"/>
</dbReference>
<dbReference type="Pfam" id="PF25917">
    <property type="entry name" value="BSH_RND"/>
    <property type="match status" value="1"/>
</dbReference>
<feature type="domain" description="Multidrug resistance protein MdtA-like beta-barrel" evidence="5">
    <location>
        <begin position="217"/>
        <end position="307"/>
    </location>
</feature>
<dbReference type="Gene3D" id="2.40.420.20">
    <property type="match status" value="1"/>
</dbReference>
<dbReference type="Proteomes" id="UP001262410">
    <property type="component" value="Unassembled WGS sequence"/>
</dbReference>
<dbReference type="PROSITE" id="PS51257">
    <property type="entry name" value="PROKAR_LIPOPROTEIN"/>
    <property type="match status" value="1"/>
</dbReference>
<dbReference type="Pfam" id="PF25876">
    <property type="entry name" value="HH_MFP_RND"/>
    <property type="match status" value="1"/>
</dbReference>
<comment type="subcellular location">
    <subcellularLocation>
        <location evidence="1">Cell envelope</location>
    </subcellularLocation>
</comment>
<dbReference type="Gene3D" id="1.10.287.470">
    <property type="entry name" value="Helix hairpin bin"/>
    <property type="match status" value="1"/>
</dbReference>
<evidence type="ECO:0000259" key="5">
    <source>
        <dbReference type="Pfam" id="PF25944"/>
    </source>
</evidence>
<evidence type="ECO:0000259" key="3">
    <source>
        <dbReference type="Pfam" id="PF25876"/>
    </source>
</evidence>
<keyword evidence="8" id="KW-1185">Reference proteome</keyword>
<evidence type="ECO:0000259" key="4">
    <source>
        <dbReference type="Pfam" id="PF25917"/>
    </source>
</evidence>
<dbReference type="InterPro" id="IPR058626">
    <property type="entry name" value="MdtA-like_b-barrel"/>
</dbReference>
<name>A0ABU1JXD9_9PROT</name>
<proteinExistence type="inferred from homology"/>
<dbReference type="EMBL" id="JAVDPW010000010">
    <property type="protein sequence ID" value="MDR6292947.1"/>
    <property type="molecule type" value="Genomic_DNA"/>
</dbReference>
<dbReference type="RefSeq" id="WP_309799489.1">
    <property type="nucleotide sequence ID" value="NZ_JAVDPW010000010.1"/>
</dbReference>
<feature type="domain" description="Multidrug resistance protein MdtA-like alpha-helical hairpin" evidence="3">
    <location>
        <begin position="110"/>
        <end position="180"/>
    </location>
</feature>
<feature type="domain" description="Multidrug resistance protein MdtA-like barrel-sandwich hybrid" evidence="4">
    <location>
        <begin position="70"/>
        <end position="210"/>
    </location>
</feature>
<dbReference type="Gene3D" id="2.40.50.100">
    <property type="match status" value="1"/>
</dbReference>
<dbReference type="SUPFAM" id="SSF111369">
    <property type="entry name" value="HlyD-like secretion proteins"/>
    <property type="match status" value="1"/>
</dbReference>
<dbReference type="NCBIfam" id="TIGR01730">
    <property type="entry name" value="RND_mfp"/>
    <property type="match status" value="1"/>
</dbReference>
<protein>
    <submittedName>
        <fullName evidence="7">RND family efflux transporter MFP subunit</fullName>
    </submittedName>
</protein>
<dbReference type="Gene3D" id="2.40.30.170">
    <property type="match status" value="1"/>
</dbReference>
<gene>
    <name evidence="7" type="ORF">E9232_005492</name>
</gene>
<dbReference type="InterPro" id="IPR058625">
    <property type="entry name" value="MdtA-like_BSH"/>
</dbReference>
<evidence type="ECO:0000313" key="8">
    <source>
        <dbReference type="Proteomes" id="UP001262410"/>
    </source>
</evidence>
<feature type="domain" description="Multidrug resistance protein MdtA-like C-terminal permuted SH3" evidence="6">
    <location>
        <begin position="317"/>
        <end position="372"/>
    </location>
</feature>
<evidence type="ECO:0000256" key="2">
    <source>
        <dbReference type="ARBA" id="ARBA00009477"/>
    </source>
</evidence>
<dbReference type="Pfam" id="PF25944">
    <property type="entry name" value="Beta-barrel_RND"/>
    <property type="match status" value="1"/>
</dbReference>
<comment type="similarity">
    <text evidence="2">Belongs to the membrane fusion protein (MFP) (TC 8.A.1) family.</text>
</comment>
<organism evidence="7 8">
    <name type="scientific">Inquilinus ginsengisoli</name>
    <dbReference type="NCBI Taxonomy" id="363840"/>
    <lineage>
        <taxon>Bacteria</taxon>
        <taxon>Pseudomonadati</taxon>
        <taxon>Pseudomonadota</taxon>
        <taxon>Alphaproteobacteria</taxon>
        <taxon>Rhodospirillales</taxon>
        <taxon>Rhodospirillaceae</taxon>
        <taxon>Inquilinus</taxon>
    </lineage>
</organism>
<dbReference type="InterPro" id="IPR006143">
    <property type="entry name" value="RND_pump_MFP"/>
</dbReference>
<evidence type="ECO:0000259" key="6">
    <source>
        <dbReference type="Pfam" id="PF25967"/>
    </source>
</evidence>
<reference evidence="7 8" key="1">
    <citation type="submission" date="2023-07" db="EMBL/GenBank/DDBJ databases">
        <title>Sorghum-associated microbial communities from plants grown in Nebraska, USA.</title>
        <authorList>
            <person name="Schachtman D."/>
        </authorList>
    </citation>
    <scope>NUCLEOTIDE SEQUENCE [LARGE SCALE GENOMIC DNA]</scope>
    <source>
        <strain evidence="7 8">584</strain>
    </source>
</reference>
<dbReference type="PANTHER" id="PTHR30158:SF24">
    <property type="entry name" value="HLYD FAMILY SECRETION PROTEIN"/>
    <property type="match status" value="1"/>
</dbReference>
<dbReference type="Pfam" id="PF25967">
    <property type="entry name" value="RND-MFP_C"/>
    <property type="match status" value="1"/>
</dbReference>
<accession>A0ABU1JXD9</accession>
<sequence length="399" mass="41815">MATMWSRTIGGPGGWTARLVLIGGLGAGLAACNEQNAYVPPPPPKVTVAQPVQQPVTAYLELTGSTEAFNAVDLEARVQGDLVAIDYQDGALVKQGTTLFRIQRDTYEAQLQQAKAELILQQAGQANAQSEYNRQASLGKNQFASEAHVEDAKTLLDQKTAAVMQAQANVDLATITLGYTEITAPFDGVVTAHLADVGALVGYGGPTKLASIVQTDPIHVTFTVSEQQVLQVKQGLAAQGRKVADLHAVPVEIGLQTETGYPHRGTIDYIAPQIDPRTGTLTVRGLFENKDLALLPGLFARVRVPVGPKQAGLLVDDTAIGTSQLGSYLLVLGKDDVVEQRRVTLGPADGALRVVRDGIGPDDWVVIGGIQKAIPGSKVAPDKAAMAGQAAGPSAAAKP</sequence>
<dbReference type="PANTHER" id="PTHR30158">
    <property type="entry name" value="ACRA/E-RELATED COMPONENT OF DRUG EFFLUX TRANSPORTER"/>
    <property type="match status" value="1"/>
</dbReference>
<evidence type="ECO:0000256" key="1">
    <source>
        <dbReference type="ARBA" id="ARBA00004196"/>
    </source>
</evidence>
<evidence type="ECO:0000313" key="7">
    <source>
        <dbReference type="EMBL" id="MDR6292947.1"/>
    </source>
</evidence>